<sequence length="459" mass="51874">MVCVELVAADRAGTVQGVIFLGSIRYDALKKVYDARQSSLSTKMAQRMTFGLFSTSNTQRCEFVRMKGPQGKGHAEMAVTKPKGSGVETPTSEPGFCATDMWDSDWEEDPEDFYTYRQQRRLSDPSANINNFVRGGWKTKLDVKSRSENEGLDSMDNGLSEIEAGDLRDDVSGPTSGLKTDCCGCFHRRKRGSVALSDVYGRRCCSSPEKCAVRSPLGPPEHQCSCSVNPKTTNSLLLNESEYELGKEKIKRKDKKRKDKPKLTEFEFADDAISLNNDDVPHYQETSFNTENPYITVNGKEELPCAEEDVKNISNTTPAFSRKTEPAVKDDNKPNSNLDSNYNRLAGNSSKVYGYCTLPKRRNSVNNRKTFGPPKRVTPDGTHIYYWCDLPKKTNNELDDGAYNPLWTMRGFTQTFHFWKENKRAQSVPLNAFLTYVTLPWWSIAKDILDHREEPILTF</sequence>
<keyword evidence="2" id="KW-1185">Reference proteome</keyword>
<reference evidence="3" key="1">
    <citation type="submission" date="2025-08" db="UniProtKB">
        <authorList>
            <consortium name="RefSeq"/>
        </authorList>
    </citation>
    <scope>IDENTIFICATION</scope>
    <source>
        <tissue evidence="3">Whole Larva</tissue>
    </source>
</reference>
<organism evidence="2 3">
    <name type="scientific">Nicrophorus vespilloides</name>
    <name type="common">Boreal carrion beetle</name>
    <dbReference type="NCBI Taxonomy" id="110193"/>
    <lineage>
        <taxon>Eukaryota</taxon>
        <taxon>Metazoa</taxon>
        <taxon>Ecdysozoa</taxon>
        <taxon>Arthropoda</taxon>
        <taxon>Hexapoda</taxon>
        <taxon>Insecta</taxon>
        <taxon>Pterygota</taxon>
        <taxon>Neoptera</taxon>
        <taxon>Endopterygota</taxon>
        <taxon>Coleoptera</taxon>
        <taxon>Polyphaga</taxon>
        <taxon>Staphyliniformia</taxon>
        <taxon>Silphidae</taxon>
        <taxon>Nicrophorinae</taxon>
        <taxon>Nicrophorus</taxon>
    </lineage>
</organism>
<name>A0ABM1M7G2_NICVS</name>
<dbReference type="RefSeq" id="XP_017770512.1">
    <property type="nucleotide sequence ID" value="XM_017915023.1"/>
</dbReference>
<feature type="compositionally biased region" description="Polar residues" evidence="1">
    <location>
        <begin position="334"/>
        <end position="343"/>
    </location>
</feature>
<feature type="compositionally biased region" description="Basic and acidic residues" evidence="1">
    <location>
        <begin position="322"/>
        <end position="333"/>
    </location>
</feature>
<dbReference type="PANTHER" id="PTHR21477">
    <property type="entry name" value="ZGC:172139"/>
    <property type="match status" value="1"/>
</dbReference>
<dbReference type="Pfam" id="PF09741">
    <property type="entry name" value="DUF2045"/>
    <property type="match status" value="1"/>
</dbReference>
<dbReference type="InterPro" id="IPR019141">
    <property type="entry name" value="DUF2045"/>
</dbReference>
<feature type="region of interest" description="Disordered" evidence="1">
    <location>
        <begin position="317"/>
        <end position="343"/>
    </location>
</feature>
<evidence type="ECO:0000313" key="3">
    <source>
        <dbReference type="RefSeq" id="XP_017770512.1"/>
    </source>
</evidence>
<gene>
    <name evidence="3" type="primary">LOC108558190</name>
</gene>
<protein>
    <submittedName>
        <fullName evidence="3">Uncharacterized protein LOC108558190</fullName>
    </submittedName>
</protein>
<feature type="region of interest" description="Disordered" evidence="1">
    <location>
        <begin position="72"/>
        <end position="94"/>
    </location>
</feature>
<dbReference type="Proteomes" id="UP000695000">
    <property type="component" value="Unplaced"/>
</dbReference>
<dbReference type="GeneID" id="108558190"/>
<proteinExistence type="predicted"/>
<accession>A0ABM1M7G2</accession>
<evidence type="ECO:0000256" key="1">
    <source>
        <dbReference type="SAM" id="MobiDB-lite"/>
    </source>
</evidence>
<evidence type="ECO:0000313" key="2">
    <source>
        <dbReference type="Proteomes" id="UP000695000"/>
    </source>
</evidence>
<dbReference type="PANTHER" id="PTHR21477:SF13">
    <property type="entry name" value="KIAA0930"/>
    <property type="match status" value="1"/>
</dbReference>